<dbReference type="AlphaFoldDB" id="A0A6A6B2Q0"/>
<dbReference type="GeneID" id="54292381"/>
<proteinExistence type="predicted"/>
<organism evidence="1 2">
    <name type="scientific">Aplosporella prunicola CBS 121167</name>
    <dbReference type="NCBI Taxonomy" id="1176127"/>
    <lineage>
        <taxon>Eukaryota</taxon>
        <taxon>Fungi</taxon>
        <taxon>Dikarya</taxon>
        <taxon>Ascomycota</taxon>
        <taxon>Pezizomycotina</taxon>
        <taxon>Dothideomycetes</taxon>
        <taxon>Dothideomycetes incertae sedis</taxon>
        <taxon>Botryosphaeriales</taxon>
        <taxon>Aplosporellaceae</taxon>
        <taxon>Aplosporella</taxon>
    </lineage>
</organism>
<protein>
    <submittedName>
        <fullName evidence="1">Uncharacterized protein</fullName>
    </submittedName>
</protein>
<dbReference type="Proteomes" id="UP000799438">
    <property type="component" value="Unassembled WGS sequence"/>
</dbReference>
<sequence>MTQARSLTRIYNRGHDLQLVCSVPHKLPLHHRLRSRVLASLGDVRYVPWGRRRCPVRSSTSAQEYVVMTRSAVASYEIAFWLQYDVKRRYCGRPSRIHDRTTLSNLVPRLSFSRSSPLPPQGHRWMRRMNYRHRRHGMPVTPAPSRPAQQPCAARRPSDPLNARFVQLSSSTWRWSIVGGIASVLLRDSAASRQGGAFLSWIFACMRLALATHTHEPTAGKNYGE</sequence>
<accession>A0A6A6B2Q0</accession>
<reference evidence="1" key="1">
    <citation type="journal article" date="2020" name="Stud. Mycol.">
        <title>101 Dothideomycetes genomes: a test case for predicting lifestyles and emergence of pathogens.</title>
        <authorList>
            <person name="Haridas S."/>
            <person name="Albert R."/>
            <person name="Binder M."/>
            <person name="Bloem J."/>
            <person name="Labutti K."/>
            <person name="Salamov A."/>
            <person name="Andreopoulos B."/>
            <person name="Baker S."/>
            <person name="Barry K."/>
            <person name="Bills G."/>
            <person name="Bluhm B."/>
            <person name="Cannon C."/>
            <person name="Castanera R."/>
            <person name="Culley D."/>
            <person name="Daum C."/>
            <person name="Ezra D."/>
            <person name="Gonzalez J."/>
            <person name="Henrissat B."/>
            <person name="Kuo A."/>
            <person name="Liang C."/>
            <person name="Lipzen A."/>
            <person name="Lutzoni F."/>
            <person name="Magnuson J."/>
            <person name="Mondo S."/>
            <person name="Nolan M."/>
            <person name="Ohm R."/>
            <person name="Pangilinan J."/>
            <person name="Park H.-J."/>
            <person name="Ramirez L."/>
            <person name="Alfaro M."/>
            <person name="Sun H."/>
            <person name="Tritt A."/>
            <person name="Yoshinaga Y."/>
            <person name="Zwiers L.-H."/>
            <person name="Turgeon B."/>
            <person name="Goodwin S."/>
            <person name="Spatafora J."/>
            <person name="Crous P."/>
            <person name="Grigoriev I."/>
        </authorList>
    </citation>
    <scope>NUCLEOTIDE SEQUENCE</scope>
    <source>
        <strain evidence="1">CBS 121167</strain>
    </source>
</reference>
<gene>
    <name evidence="1" type="ORF">K452DRAFT_100386</name>
</gene>
<evidence type="ECO:0000313" key="2">
    <source>
        <dbReference type="Proteomes" id="UP000799438"/>
    </source>
</evidence>
<dbReference type="RefSeq" id="XP_033393368.1">
    <property type="nucleotide sequence ID" value="XM_033534891.1"/>
</dbReference>
<dbReference type="EMBL" id="ML995501">
    <property type="protein sequence ID" value="KAF2137653.1"/>
    <property type="molecule type" value="Genomic_DNA"/>
</dbReference>
<evidence type="ECO:0000313" key="1">
    <source>
        <dbReference type="EMBL" id="KAF2137653.1"/>
    </source>
</evidence>
<keyword evidence="2" id="KW-1185">Reference proteome</keyword>
<name>A0A6A6B2Q0_9PEZI</name>